<dbReference type="EMBL" id="LSDN01000014">
    <property type="protein sequence ID" value="KXB80674.1"/>
    <property type="molecule type" value="Genomic_DNA"/>
</dbReference>
<evidence type="ECO:0000256" key="6">
    <source>
        <dbReference type="ARBA" id="ARBA00022989"/>
    </source>
</evidence>
<dbReference type="GO" id="GO:0005886">
    <property type="term" value="C:plasma membrane"/>
    <property type="evidence" value="ECO:0007669"/>
    <property type="project" value="UniProtKB-SubCell"/>
</dbReference>
<dbReference type="InterPro" id="IPR007208">
    <property type="entry name" value="MrpF/PhaF-like"/>
</dbReference>
<feature type="compositionally biased region" description="Basic and acidic residues" evidence="8">
    <location>
        <begin position="103"/>
        <end position="120"/>
    </location>
</feature>
<evidence type="ECO:0000256" key="2">
    <source>
        <dbReference type="ARBA" id="ARBA00009212"/>
    </source>
</evidence>
<evidence type="ECO:0000313" key="10">
    <source>
        <dbReference type="EMBL" id="KXB80674.1"/>
    </source>
</evidence>
<sequence>MVGTMTFIFALNWAMLGVAELLALYVLWRGPGILNRTVALDLLTAITIGIICLVSVTGERDDTMQILLVLTLVSFLTATAVARIIGQRSAAELAQDAGPNVAKKPEPKEDAVISEGGRDE</sequence>
<organism evidence="10 11">
    <name type="scientific">Varibaculum cambriense</name>
    <dbReference type="NCBI Taxonomy" id="184870"/>
    <lineage>
        <taxon>Bacteria</taxon>
        <taxon>Bacillati</taxon>
        <taxon>Actinomycetota</taxon>
        <taxon>Actinomycetes</taxon>
        <taxon>Actinomycetales</taxon>
        <taxon>Actinomycetaceae</taxon>
        <taxon>Varibaculum</taxon>
    </lineage>
</organism>
<keyword evidence="3" id="KW-0813">Transport</keyword>
<feature type="transmembrane region" description="Helical" evidence="9">
    <location>
        <begin position="6"/>
        <end position="28"/>
    </location>
</feature>
<keyword evidence="4" id="KW-1003">Cell membrane</keyword>
<feature type="transmembrane region" description="Helical" evidence="9">
    <location>
        <begin position="64"/>
        <end position="85"/>
    </location>
</feature>
<comment type="similarity">
    <text evidence="2">Belongs to the CPA3 antiporters (TC 2.A.63) subunit F family.</text>
</comment>
<reference evidence="10 11" key="1">
    <citation type="submission" date="2016-01" db="EMBL/GenBank/DDBJ databases">
        <authorList>
            <person name="Mitreva M."/>
            <person name="Pepin K.H."/>
            <person name="Mihindukulasuriya K.A."/>
            <person name="Fulton R."/>
            <person name="Fronick C."/>
            <person name="O'Laughlin M."/>
            <person name="Miner T."/>
            <person name="Herter B."/>
            <person name="Rosa B.A."/>
            <person name="Cordes M."/>
            <person name="Tomlinson C."/>
            <person name="Wollam A."/>
            <person name="Palsikar V.B."/>
            <person name="Mardis E.R."/>
            <person name="Wilson R.K."/>
        </authorList>
    </citation>
    <scope>NUCLEOTIDE SEQUENCE [LARGE SCALE GENOMIC DNA]</scope>
    <source>
        <strain evidence="10 11">DNF00696</strain>
    </source>
</reference>
<evidence type="ECO:0000313" key="11">
    <source>
        <dbReference type="Proteomes" id="UP000070572"/>
    </source>
</evidence>
<feature type="region of interest" description="Disordered" evidence="8">
    <location>
        <begin position="96"/>
        <end position="120"/>
    </location>
</feature>
<keyword evidence="5 9" id="KW-0812">Transmembrane</keyword>
<evidence type="ECO:0000256" key="4">
    <source>
        <dbReference type="ARBA" id="ARBA00022475"/>
    </source>
</evidence>
<evidence type="ECO:0000256" key="9">
    <source>
        <dbReference type="SAM" id="Phobius"/>
    </source>
</evidence>
<accession>A0AB34WZ10</accession>
<evidence type="ECO:0000256" key="3">
    <source>
        <dbReference type="ARBA" id="ARBA00022448"/>
    </source>
</evidence>
<dbReference type="Pfam" id="PF04066">
    <property type="entry name" value="MrpF_PhaF"/>
    <property type="match status" value="1"/>
</dbReference>
<comment type="caution">
    <text evidence="10">The sequence shown here is derived from an EMBL/GenBank/DDBJ whole genome shotgun (WGS) entry which is preliminary data.</text>
</comment>
<name>A0AB34WZ10_9ACTO</name>
<proteinExistence type="inferred from homology"/>
<keyword evidence="6 9" id="KW-1133">Transmembrane helix</keyword>
<evidence type="ECO:0000256" key="8">
    <source>
        <dbReference type="SAM" id="MobiDB-lite"/>
    </source>
</evidence>
<keyword evidence="7 9" id="KW-0472">Membrane</keyword>
<dbReference type="GO" id="GO:0015385">
    <property type="term" value="F:sodium:proton antiporter activity"/>
    <property type="evidence" value="ECO:0007669"/>
    <property type="project" value="TreeGrafter"/>
</dbReference>
<protein>
    <submittedName>
        <fullName evidence="10">Multiple resistance and pH regulation protein F</fullName>
    </submittedName>
</protein>
<evidence type="ECO:0000256" key="1">
    <source>
        <dbReference type="ARBA" id="ARBA00004651"/>
    </source>
</evidence>
<dbReference type="PANTHER" id="PTHR34702">
    <property type="entry name" value="NA(+)/H(+) ANTIPORTER SUBUNIT F1"/>
    <property type="match status" value="1"/>
</dbReference>
<evidence type="ECO:0000256" key="5">
    <source>
        <dbReference type="ARBA" id="ARBA00022692"/>
    </source>
</evidence>
<dbReference type="PANTHER" id="PTHR34702:SF1">
    <property type="entry name" value="NA(+)_H(+) ANTIPORTER SUBUNIT F"/>
    <property type="match status" value="1"/>
</dbReference>
<feature type="transmembrane region" description="Helical" evidence="9">
    <location>
        <begin position="40"/>
        <end position="58"/>
    </location>
</feature>
<dbReference type="AlphaFoldDB" id="A0AB34WZ10"/>
<dbReference type="Proteomes" id="UP000070572">
    <property type="component" value="Unassembled WGS sequence"/>
</dbReference>
<gene>
    <name evidence="10" type="ORF">HMPREF1862_00981</name>
</gene>
<evidence type="ECO:0000256" key="7">
    <source>
        <dbReference type="ARBA" id="ARBA00023136"/>
    </source>
</evidence>
<comment type="subcellular location">
    <subcellularLocation>
        <location evidence="1">Cell membrane</location>
        <topology evidence="1">Multi-pass membrane protein</topology>
    </subcellularLocation>
</comment>